<dbReference type="GeneID" id="9227475"/>
<proteinExistence type="predicted"/>
<dbReference type="RefSeq" id="XP_002843097.1">
    <property type="nucleotide sequence ID" value="XM_002843051.1"/>
</dbReference>
<gene>
    <name evidence="2" type="ORF">MCYG_08180</name>
</gene>
<evidence type="ECO:0000313" key="2">
    <source>
        <dbReference type="EMBL" id="EEQ35361.1"/>
    </source>
</evidence>
<feature type="region of interest" description="Disordered" evidence="1">
    <location>
        <begin position="47"/>
        <end position="131"/>
    </location>
</feature>
<dbReference type="AlphaFoldDB" id="C5FZQ8"/>
<evidence type="ECO:0000256" key="1">
    <source>
        <dbReference type="SAM" id="MobiDB-lite"/>
    </source>
</evidence>
<accession>C5FZQ8</accession>
<feature type="compositionally biased region" description="Polar residues" evidence="1">
    <location>
        <begin position="93"/>
        <end position="104"/>
    </location>
</feature>
<reference evidence="3" key="1">
    <citation type="journal article" date="2012" name="MBio">
        <title>Comparative genome analysis of Trichophyton rubrum and related dermatophytes reveals candidate genes involved in infection.</title>
        <authorList>
            <person name="Martinez D.A."/>
            <person name="Oliver B.G."/>
            <person name="Graeser Y."/>
            <person name="Goldberg J.M."/>
            <person name="Li W."/>
            <person name="Martinez-Rossi N.M."/>
            <person name="Monod M."/>
            <person name="Shelest E."/>
            <person name="Barton R.C."/>
            <person name="Birch E."/>
            <person name="Brakhage A.A."/>
            <person name="Chen Z."/>
            <person name="Gurr S.J."/>
            <person name="Heiman D."/>
            <person name="Heitman J."/>
            <person name="Kosti I."/>
            <person name="Rossi A."/>
            <person name="Saif S."/>
            <person name="Samalova M."/>
            <person name="Saunders C.W."/>
            <person name="Shea T."/>
            <person name="Summerbell R.C."/>
            <person name="Xu J."/>
            <person name="Young S."/>
            <person name="Zeng Q."/>
            <person name="Birren B.W."/>
            <person name="Cuomo C.A."/>
            <person name="White T.C."/>
        </authorList>
    </citation>
    <scope>NUCLEOTIDE SEQUENCE [LARGE SCALE GENOMIC DNA]</scope>
    <source>
        <strain evidence="3">ATCC MYA-4605 / CBS 113480</strain>
    </source>
</reference>
<organism evidence="2 3">
    <name type="scientific">Arthroderma otae (strain ATCC MYA-4605 / CBS 113480)</name>
    <name type="common">Microsporum canis</name>
    <dbReference type="NCBI Taxonomy" id="554155"/>
    <lineage>
        <taxon>Eukaryota</taxon>
        <taxon>Fungi</taxon>
        <taxon>Dikarya</taxon>
        <taxon>Ascomycota</taxon>
        <taxon>Pezizomycotina</taxon>
        <taxon>Eurotiomycetes</taxon>
        <taxon>Eurotiomycetidae</taxon>
        <taxon>Onygenales</taxon>
        <taxon>Arthrodermataceae</taxon>
        <taxon>Microsporum</taxon>
    </lineage>
</organism>
<dbReference type="HOGENOM" id="CLU_1927104_0_0_1"/>
<evidence type="ECO:0000313" key="3">
    <source>
        <dbReference type="Proteomes" id="UP000002035"/>
    </source>
</evidence>
<name>C5FZQ8_ARTOC</name>
<sequence>MDSIEKEKFKSALNTLMSATPDILIHFRNELIDALDQVDKTYLSAQLDTPLSESRKRPSKNAHTDAAQNRPNGYKRQRLDCQSYARPTRDSNPRQPSAAKTASSMHAAEGEKLVFWTGNRPSGTPGFEREN</sequence>
<dbReference type="Proteomes" id="UP000002035">
    <property type="component" value="Unassembled WGS sequence"/>
</dbReference>
<dbReference type="EMBL" id="DS995708">
    <property type="protein sequence ID" value="EEQ35361.1"/>
    <property type="molecule type" value="Genomic_DNA"/>
</dbReference>
<dbReference type="VEuPathDB" id="FungiDB:MCYG_08180"/>
<keyword evidence="3" id="KW-1185">Reference proteome</keyword>
<protein>
    <submittedName>
        <fullName evidence="2">Uncharacterized protein</fullName>
    </submittedName>
</protein>